<accession>A0A4Z0GIG4</accession>
<name>A0A4Z0GIG4_9BACL</name>
<dbReference type="SUPFAM" id="SSF52096">
    <property type="entry name" value="ClpP/crotonase"/>
    <property type="match status" value="1"/>
</dbReference>
<proteinExistence type="predicted"/>
<dbReference type="InterPro" id="IPR029045">
    <property type="entry name" value="ClpP/crotonase-like_dom_sf"/>
</dbReference>
<sequence length="90" mass="9715">MNRTQQSKPTKFYRMEASADGQSADVFLLGEIVPAGWEWDADQSAASFKKDLDALGDVSTINLHINSPGGSVFEGVAIGNMLKQNKAQVN</sequence>
<comment type="caution">
    <text evidence="1">The sequence shown here is derived from an EMBL/GenBank/DDBJ whole genome shotgun (WGS) entry which is preliminary data.</text>
</comment>
<evidence type="ECO:0000313" key="2">
    <source>
        <dbReference type="Proteomes" id="UP000298347"/>
    </source>
</evidence>
<dbReference type="GO" id="GO:0008233">
    <property type="term" value="F:peptidase activity"/>
    <property type="evidence" value="ECO:0007669"/>
    <property type="project" value="UniProtKB-KW"/>
</dbReference>
<dbReference type="Gene3D" id="3.90.226.10">
    <property type="entry name" value="2-enoyl-CoA Hydratase, Chain A, domain 1"/>
    <property type="match status" value="1"/>
</dbReference>
<reference evidence="1 2" key="1">
    <citation type="journal article" date="2015" name="Int. J. Syst. Evol. Microbiol.">
        <title>Sporolactobacillus shoreae sp. nov. and Sporolactobacillus spathodeae sp. nov., two spore-forming lactic acid bacteria isolated from tree barks in Thailand.</title>
        <authorList>
            <person name="Thamacharoensuk T."/>
            <person name="Kitahara M."/>
            <person name="Ohkuma M."/>
            <person name="Thongchul N."/>
            <person name="Tanasupawat S."/>
        </authorList>
    </citation>
    <scope>NUCLEOTIDE SEQUENCE [LARGE SCALE GENOMIC DNA]</scope>
    <source>
        <strain evidence="1 2">BK92</strain>
    </source>
</reference>
<feature type="non-terminal residue" evidence="1">
    <location>
        <position position="90"/>
    </location>
</feature>
<keyword evidence="1" id="KW-0645">Protease</keyword>
<dbReference type="InterPro" id="IPR023562">
    <property type="entry name" value="ClpP/TepA"/>
</dbReference>
<dbReference type="GO" id="GO:0006508">
    <property type="term" value="P:proteolysis"/>
    <property type="evidence" value="ECO:0007669"/>
    <property type="project" value="UniProtKB-KW"/>
</dbReference>
<dbReference type="Proteomes" id="UP000298347">
    <property type="component" value="Unassembled WGS sequence"/>
</dbReference>
<evidence type="ECO:0000313" key="1">
    <source>
        <dbReference type="EMBL" id="TGA95308.1"/>
    </source>
</evidence>
<protein>
    <submittedName>
        <fullName evidence="1">Clp protease ClpP</fullName>
    </submittedName>
</protein>
<dbReference type="RefSeq" id="WP_174845504.1">
    <property type="nucleotide sequence ID" value="NZ_SRJD01000064.1"/>
</dbReference>
<organism evidence="1 2">
    <name type="scientific">Sporolactobacillus shoreae</name>
    <dbReference type="NCBI Taxonomy" id="1465501"/>
    <lineage>
        <taxon>Bacteria</taxon>
        <taxon>Bacillati</taxon>
        <taxon>Bacillota</taxon>
        <taxon>Bacilli</taxon>
        <taxon>Bacillales</taxon>
        <taxon>Sporolactobacillaceae</taxon>
        <taxon>Sporolactobacillus</taxon>
    </lineage>
</organism>
<gene>
    <name evidence="1" type="ORF">E4665_18030</name>
</gene>
<dbReference type="EMBL" id="SRJD01000064">
    <property type="protein sequence ID" value="TGA95308.1"/>
    <property type="molecule type" value="Genomic_DNA"/>
</dbReference>
<dbReference type="Pfam" id="PF00574">
    <property type="entry name" value="CLP_protease"/>
    <property type="match status" value="1"/>
</dbReference>
<keyword evidence="2" id="KW-1185">Reference proteome</keyword>
<keyword evidence="1" id="KW-0378">Hydrolase</keyword>
<dbReference type="AlphaFoldDB" id="A0A4Z0GIG4"/>